<protein>
    <recommendedName>
        <fullName evidence="3">AMP-activated protein kinase glycogen-binding domain-containing protein</fullName>
    </recommendedName>
</protein>
<dbReference type="GeneID" id="17290677"/>
<reference evidence="6" key="2">
    <citation type="submission" date="2012-11" db="EMBL/GenBank/DDBJ databases">
        <authorList>
            <person name="Kuo A."/>
            <person name="Curtis B.A."/>
            <person name="Tanifuji G."/>
            <person name="Burki F."/>
            <person name="Gruber A."/>
            <person name="Irimia M."/>
            <person name="Maruyama S."/>
            <person name="Arias M.C."/>
            <person name="Ball S.G."/>
            <person name="Gile G.H."/>
            <person name="Hirakawa Y."/>
            <person name="Hopkins J.F."/>
            <person name="Rensing S.A."/>
            <person name="Schmutz J."/>
            <person name="Symeonidi A."/>
            <person name="Elias M."/>
            <person name="Eveleigh R.J."/>
            <person name="Herman E.K."/>
            <person name="Klute M.J."/>
            <person name="Nakayama T."/>
            <person name="Obornik M."/>
            <person name="Reyes-Prieto A."/>
            <person name="Armbrust E.V."/>
            <person name="Aves S.J."/>
            <person name="Beiko R.G."/>
            <person name="Coutinho P."/>
            <person name="Dacks J.B."/>
            <person name="Durnford D.G."/>
            <person name="Fast N.M."/>
            <person name="Green B.R."/>
            <person name="Grisdale C."/>
            <person name="Hempe F."/>
            <person name="Henrissat B."/>
            <person name="Hoppner M.P."/>
            <person name="Ishida K.-I."/>
            <person name="Kim E."/>
            <person name="Koreny L."/>
            <person name="Kroth P.G."/>
            <person name="Liu Y."/>
            <person name="Malik S.-B."/>
            <person name="Maier U.G."/>
            <person name="McRose D."/>
            <person name="Mock T."/>
            <person name="Neilson J.A."/>
            <person name="Onodera N.T."/>
            <person name="Poole A.M."/>
            <person name="Pritham E.J."/>
            <person name="Richards T.A."/>
            <person name="Rocap G."/>
            <person name="Roy S.W."/>
            <person name="Sarai C."/>
            <person name="Schaack S."/>
            <person name="Shirato S."/>
            <person name="Slamovits C.H."/>
            <person name="Spencer D.F."/>
            <person name="Suzuki S."/>
            <person name="Worden A.Z."/>
            <person name="Zauner S."/>
            <person name="Barry K."/>
            <person name="Bell C."/>
            <person name="Bharti A.K."/>
            <person name="Crow J.A."/>
            <person name="Grimwood J."/>
            <person name="Kramer R."/>
            <person name="Lindquist E."/>
            <person name="Lucas S."/>
            <person name="Salamov A."/>
            <person name="McFadden G.I."/>
            <person name="Lane C.E."/>
            <person name="Keeling P.J."/>
            <person name="Gray M.W."/>
            <person name="Grigoriev I.V."/>
            <person name="Archibald J.M."/>
        </authorList>
    </citation>
    <scope>NUCLEOTIDE SEQUENCE</scope>
    <source>
        <strain evidence="6">CCMP2712</strain>
    </source>
</reference>
<dbReference type="Gene3D" id="2.60.40.10">
    <property type="entry name" value="Immunoglobulins"/>
    <property type="match status" value="1"/>
</dbReference>
<feature type="domain" description="AMP-activated protein kinase glycogen-binding" evidence="3">
    <location>
        <begin position="64"/>
        <end position="118"/>
    </location>
</feature>
<dbReference type="GO" id="GO:0019901">
    <property type="term" value="F:protein kinase binding"/>
    <property type="evidence" value="ECO:0007669"/>
    <property type="project" value="TreeGrafter"/>
</dbReference>
<dbReference type="PANTHER" id="PTHR10343:SF84">
    <property type="entry name" value="5'-AMP-ACTIVATED PROTEIN KINASE SUBUNIT BETA-1"/>
    <property type="match status" value="1"/>
</dbReference>
<feature type="chain" id="PRO_5008769933" description="AMP-activated protein kinase glycogen-binding domain-containing protein" evidence="2">
    <location>
        <begin position="26"/>
        <end position="182"/>
    </location>
</feature>
<keyword evidence="6" id="KW-1185">Reference proteome</keyword>
<gene>
    <name evidence="4" type="ORF">GUITHDRAFT_119866</name>
</gene>
<organism evidence="4">
    <name type="scientific">Guillardia theta (strain CCMP2712)</name>
    <name type="common">Cryptophyte</name>
    <dbReference type="NCBI Taxonomy" id="905079"/>
    <lineage>
        <taxon>Eukaryota</taxon>
        <taxon>Cryptophyceae</taxon>
        <taxon>Pyrenomonadales</taxon>
        <taxon>Geminigeraceae</taxon>
        <taxon>Guillardia</taxon>
    </lineage>
</organism>
<dbReference type="PANTHER" id="PTHR10343">
    <property type="entry name" value="5'-AMP-ACTIVATED PROTEIN KINASE , BETA SUBUNIT"/>
    <property type="match status" value="1"/>
</dbReference>
<dbReference type="KEGG" id="gtt:GUITHDRAFT_119866"/>
<dbReference type="EnsemblProtists" id="EKX33940">
    <property type="protein sequence ID" value="EKX33940"/>
    <property type="gene ID" value="GUITHDRAFT_119866"/>
</dbReference>
<dbReference type="AlphaFoldDB" id="L1IDN8"/>
<dbReference type="PaxDb" id="55529-EKX33940"/>
<dbReference type="SUPFAM" id="SSF81296">
    <property type="entry name" value="E set domains"/>
    <property type="match status" value="1"/>
</dbReference>
<accession>L1IDN8</accession>
<dbReference type="GO" id="GO:0005737">
    <property type="term" value="C:cytoplasm"/>
    <property type="evidence" value="ECO:0007669"/>
    <property type="project" value="TreeGrafter"/>
</dbReference>
<dbReference type="GO" id="GO:0031588">
    <property type="term" value="C:nucleotide-activated protein kinase complex"/>
    <property type="evidence" value="ECO:0007669"/>
    <property type="project" value="TreeGrafter"/>
</dbReference>
<dbReference type="InterPro" id="IPR050827">
    <property type="entry name" value="CRP1_MDG1_kinase"/>
</dbReference>
<dbReference type="CDD" id="cd02859">
    <property type="entry name" value="E_set_AMPKbeta_like_N"/>
    <property type="match status" value="1"/>
</dbReference>
<feature type="signal peptide" evidence="2">
    <location>
        <begin position="1"/>
        <end position="25"/>
    </location>
</feature>
<dbReference type="EMBL" id="JH993124">
    <property type="protein sequence ID" value="EKX33940.1"/>
    <property type="molecule type" value="Genomic_DNA"/>
</dbReference>
<comment type="similarity">
    <text evidence="1">Belongs to the 5'-AMP-activated protein kinase beta subunit family.</text>
</comment>
<evidence type="ECO:0000256" key="2">
    <source>
        <dbReference type="SAM" id="SignalP"/>
    </source>
</evidence>
<dbReference type="OrthoDB" id="879056at2759"/>
<evidence type="ECO:0000313" key="5">
    <source>
        <dbReference type="EnsemblProtists" id="EKX33940"/>
    </source>
</evidence>
<dbReference type="InterPro" id="IPR013783">
    <property type="entry name" value="Ig-like_fold"/>
</dbReference>
<proteinExistence type="inferred from homology"/>
<dbReference type="InterPro" id="IPR032640">
    <property type="entry name" value="AMPK1_CBM"/>
</dbReference>
<evidence type="ECO:0000256" key="1">
    <source>
        <dbReference type="ARBA" id="ARBA00010926"/>
    </source>
</evidence>
<dbReference type="InterPro" id="IPR014756">
    <property type="entry name" value="Ig_E-set"/>
</dbReference>
<evidence type="ECO:0000259" key="3">
    <source>
        <dbReference type="Pfam" id="PF16561"/>
    </source>
</evidence>
<dbReference type="Proteomes" id="UP000011087">
    <property type="component" value="Unassembled WGS sequence"/>
</dbReference>
<name>L1IDN8_GUITC</name>
<keyword evidence="2" id="KW-0732">Signal</keyword>
<dbReference type="Pfam" id="PF16561">
    <property type="entry name" value="AMPK1_CBM"/>
    <property type="match status" value="1"/>
</dbReference>
<dbReference type="HOGENOM" id="CLU_1484676_0_0_1"/>
<evidence type="ECO:0000313" key="4">
    <source>
        <dbReference type="EMBL" id="EKX33940.1"/>
    </source>
</evidence>
<dbReference type="GO" id="GO:0007165">
    <property type="term" value="P:signal transduction"/>
    <property type="evidence" value="ECO:0007669"/>
    <property type="project" value="TreeGrafter"/>
</dbReference>
<dbReference type="GO" id="GO:0005634">
    <property type="term" value="C:nucleus"/>
    <property type="evidence" value="ECO:0007669"/>
    <property type="project" value="TreeGrafter"/>
</dbReference>
<dbReference type="RefSeq" id="XP_005820920.1">
    <property type="nucleotide sequence ID" value="XM_005820863.1"/>
</dbReference>
<reference evidence="4 6" key="1">
    <citation type="journal article" date="2012" name="Nature">
        <title>Algal genomes reveal evolutionary mosaicism and the fate of nucleomorphs.</title>
        <authorList>
            <consortium name="DOE Joint Genome Institute"/>
            <person name="Curtis B.A."/>
            <person name="Tanifuji G."/>
            <person name="Burki F."/>
            <person name="Gruber A."/>
            <person name="Irimia M."/>
            <person name="Maruyama S."/>
            <person name="Arias M.C."/>
            <person name="Ball S.G."/>
            <person name="Gile G.H."/>
            <person name="Hirakawa Y."/>
            <person name="Hopkins J.F."/>
            <person name="Kuo A."/>
            <person name="Rensing S.A."/>
            <person name="Schmutz J."/>
            <person name="Symeonidi A."/>
            <person name="Elias M."/>
            <person name="Eveleigh R.J."/>
            <person name="Herman E.K."/>
            <person name="Klute M.J."/>
            <person name="Nakayama T."/>
            <person name="Obornik M."/>
            <person name="Reyes-Prieto A."/>
            <person name="Armbrust E.V."/>
            <person name="Aves S.J."/>
            <person name="Beiko R.G."/>
            <person name="Coutinho P."/>
            <person name="Dacks J.B."/>
            <person name="Durnford D.G."/>
            <person name="Fast N.M."/>
            <person name="Green B.R."/>
            <person name="Grisdale C.J."/>
            <person name="Hempel F."/>
            <person name="Henrissat B."/>
            <person name="Hoppner M.P."/>
            <person name="Ishida K."/>
            <person name="Kim E."/>
            <person name="Koreny L."/>
            <person name="Kroth P.G."/>
            <person name="Liu Y."/>
            <person name="Malik S.B."/>
            <person name="Maier U.G."/>
            <person name="McRose D."/>
            <person name="Mock T."/>
            <person name="Neilson J.A."/>
            <person name="Onodera N.T."/>
            <person name="Poole A.M."/>
            <person name="Pritham E.J."/>
            <person name="Richards T.A."/>
            <person name="Rocap G."/>
            <person name="Roy S.W."/>
            <person name="Sarai C."/>
            <person name="Schaack S."/>
            <person name="Shirato S."/>
            <person name="Slamovits C.H."/>
            <person name="Spencer D.F."/>
            <person name="Suzuki S."/>
            <person name="Worden A.Z."/>
            <person name="Zauner S."/>
            <person name="Barry K."/>
            <person name="Bell C."/>
            <person name="Bharti A.K."/>
            <person name="Crow J.A."/>
            <person name="Grimwood J."/>
            <person name="Kramer R."/>
            <person name="Lindquist E."/>
            <person name="Lucas S."/>
            <person name="Salamov A."/>
            <person name="McFadden G.I."/>
            <person name="Lane C.E."/>
            <person name="Keeling P.J."/>
            <person name="Gray M.W."/>
            <person name="Grigoriev I.V."/>
            <person name="Archibald J.M."/>
        </authorList>
    </citation>
    <scope>NUCLEOTIDE SEQUENCE</scope>
    <source>
        <strain evidence="4 6">CCMP2712</strain>
    </source>
</reference>
<evidence type="ECO:0000313" key="6">
    <source>
        <dbReference type="Proteomes" id="UP000011087"/>
    </source>
</evidence>
<reference evidence="5" key="3">
    <citation type="submission" date="2016-03" db="UniProtKB">
        <authorList>
            <consortium name="EnsemblProtists"/>
        </authorList>
    </citation>
    <scope>IDENTIFICATION</scope>
</reference>
<sequence>MTMSFCHGGEVIAAALLVLTCQTSALPVEESRVRLRASTPHTAQQEMLSNVTFVLPRSVGDEDVKNVVLVGSWSGWRRKHRMEKNDKGEFTRTLQLPHGKFEFKVFKDGVQHQATKEKMKVSSYHPPLFANAKKQCLALLDSARMKFTSTKIALEHHKEKVLVASLTLLLFLFVARYQRQIL</sequence>